<dbReference type="RefSeq" id="XP_013343006.1">
    <property type="nucleotide sequence ID" value="XM_013487552.1"/>
</dbReference>
<keyword evidence="3" id="KW-1185">Reference proteome</keyword>
<name>A0A074Y9B5_AURSE</name>
<gene>
    <name evidence="2" type="ORF">AUEXF2481DRAFT_269824</name>
</gene>
<evidence type="ECO:0000256" key="1">
    <source>
        <dbReference type="SAM" id="MobiDB-lite"/>
    </source>
</evidence>
<dbReference type="HOGENOM" id="CLU_973138_0_0_1"/>
<dbReference type="EMBL" id="KL584762">
    <property type="protein sequence ID" value="KEQ94363.1"/>
    <property type="molecule type" value="Genomic_DNA"/>
</dbReference>
<feature type="region of interest" description="Disordered" evidence="1">
    <location>
        <begin position="80"/>
        <end position="108"/>
    </location>
</feature>
<organism evidence="2 3">
    <name type="scientific">Aureobasidium subglaciale (strain EXF-2481)</name>
    <name type="common">Aureobasidium pullulans var. subglaciale</name>
    <dbReference type="NCBI Taxonomy" id="1043005"/>
    <lineage>
        <taxon>Eukaryota</taxon>
        <taxon>Fungi</taxon>
        <taxon>Dikarya</taxon>
        <taxon>Ascomycota</taxon>
        <taxon>Pezizomycotina</taxon>
        <taxon>Dothideomycetes</taxon>
        <taxon>Dothideomycetidae</taxon>
        <taxon>Dothideales</taxon>
        <taxon>Saccotheciaceae</taxon>
        <taxon>Aureobasidium</taxon>
    </lineage>
</organism>
<feature type="region of interest" description="Disordered" evidence="1">
    <location>
        <begin position="1"/>
        <end position="21"/>
    </location>
</feature>
<accession>A0A074Y9B5</accession>
<evidence type="ECO:0000313" key="3">
    <source>
        <dbReference type="Proteomes" id="UP000030641"/>
    </source>
</evidence>
<proteinExistence type="predicted"/>
<sequence>MSTSKRPGQLSTRSTSWNYSNAESFNDDIYSNMTFYDTRSPPPHPHYATLPRNYRSANSNKRQRALEMPPPYGCTTKLLDDHTPGDSGYSSGATSPEPENWHPPTRQCTLLRHPTNDRRCRSDYYFLIRPTSDSIMEPSIEHGIASDPTRPSISFVCNMQPLSLLPPSTSNRKKRRRIANNDFSKSDADPITYIRDNCENATRALASHRKLHGCDCDFAYLDNRKRGTGSVWRKGEADEGEVVCRADFGPQRPCKKSCFTGWFVRQHMKFHDQYCACGCFGVKR</sequence>
<protein>
    <submittedName>
        <fullName evidence="2">Uncharacterized protein</fullName>
    </submittedName>
</protein>
<evidence type="ECO:0000313" key="2">
    <source>
        <dbReference type="EMBL" id="KEQ94363.1"/>
    </source>
</evidence>
<dbReference type="AlphaFoldDB" id="A0A074Y9B5"/>
<reference evidence="2 3" key="1">
    <citation type="journal article" date="2014" name="BMC Genomics">
        <title>Genome sequencing of four Aureobasidium pullulans varieties: biotechnological potential, stress tolerance, and description of new species.</title>
        <authorList>
            <person name="Gostin Ar C."/>
            <person name="Ohm R.A."/>
            <person name="Kogej T."/>
            <person name="Sonjak S."/>
            <person name="Turk M."/>
            <person name="Zajc J."/>
            <person name="Zalar P."/>
            <person name="Grube M."/>
            <person name="Sun H."/>
            <person name="Han J."/>
            <person name="Sharma A."/>
            <person name="Chiniquy J."/>
            <person name="Ngan C.Y."/>
            <person name="Lipzen A."/>
            <person name="Barry K."/>
            <person name="Grigoriev I.V."/>
            <person name="Gunde-Cimerman N."/>
        </authorList>
    </citation>
    <scope>NUCLEOTIDE SEQUENCE [LARGE SCALE GENOMIC DNA]</scope>
    <source>
        <strain evidence="2 3">EXF-2481</strain>
    </source>
</reference>
<dbReference type="GeneID" id="25363386"/>
<dbReference type="OrthoDB" id="3882105at2759"/>
<dbReference type="InParanoid" id="A0A074Y9B5"/>
<dbReference type="Proteomes" id="UP000030641">
    <property type="component" value="Unassembled WGS sequence"/>
</dbReference>